<keyword evidence="2" id="KW-1185">Reference proteome</keyword>
<proteinExistence type="predicted"/>
<protein>
    <submittedName>
        <fullName evidence="1">Uncharacterized protein</fullName>
    </submittedName>
</protein>
<sequence>MSFYFQNNFDKETIVIEVAISEKNSLECSKNSRYSNLATLGKVACHAAPSKRVHEVRRVTPRQSGDIAAALRLYSETHPDSQQPANPQVILRVVYRLRDNLP</sequence>
<gene>
    <name evidence="1" type="ORF">EVAR_34123_1</name>
</gene>
<dbReference type="EMBL" id="BGZK01000579">
    <property type="protein sequence ID" value="GBP51337.1"/>
    <property type="molecule type" value="Genomic_DNA"/>
</dbReference>
<evidence type="ECO:0000313" key="1">
    <source>
        <dbReference type="EMBL" id="GBP51337.1"/>
    </source>
</evidence>
<accession>A0A4C1WMI8</accession>
<evidence type="ECO:0000313" key="2">
    <source>
        <dbReference type="Proteomes" id="UP000299102"/>
    </source>
</evidence>
<dbReference type="AlphaFoldDB" id="A0A4C1WMI8"/>
<comment type="caution">
    <text evidence="1">The sequence shown here is derived from an EMBL/GenBank/DDBJ whole genome shotgun (WGS) entry which is preliminary data.</text>
</comment>
<organism evidence="1 2">
    <name type="scientific">Eumeta variegata</name>
    <name type="common">Bagworm moth</name>
    <name type="synonym">Eumeta japonica</name>
    <dbReference type="NCBI Taxonomy" id="151549"/>
    <lineage>
        <taxon>Eukaryota</taxon>
        <taxon>Metazoa</taxon>
        <taxon>Ecdysozoa</taxon>
        <taxon>Arthropoda</taxon>
        <taxon>Hexapoda</taxon>
        <taxon>Insecta</taxon>
        <taxon>Pterygota</taxon>
        <taxon>Neoptera</taxon>
        <taxon>Endopterygota</taxon>
        <taxon>Lepidoptera</taxon>
        <taxon>Glossata</taxon>
        <taxon>Ditrysia</taxon>
        <taxon>Tineoidea</taxon>
        <taxon>Psychidae</taxon>
        <taxon>Oiketicinae</taxon>
        <taxon>Eumeta</taxon>
    </lineage>
</organism>
<dbReference type="Proteomes" id="UP000299102">
    <property type="component" value="Unassembled WGS sequence"/>
</dbReference>
<reference evidence="1 2" key="1">
    <citation type="journal article" date="2019" name="Commun. Biol.">
        <title>The bagworm genome reveals a unique fibroin gene that provides high tensile strength.</title>
        <authorList>
            <person name="Kono N."/>
            <person name="Nakamura H."/>
            <person name="Ohtoshi R."/>
            <person name="Tomita M."/>
            <person name="Numata K."/>
            <person name="Arakawa K."/>
        </authorList>
    </citation>
    <scope>NUCLEOTIDE SEQUENCE [LARGE SCALE GENOMIC DNA]</scope>
</reference>
<name>A0A4C1WMI8_EUMVA</name>